<keyword evidence="2" id="KW-0808">Transferase</keyword>
<dbReference type="EMBL" id="QETF01000001">
    <property type="protein sequence ID" value="PWG18492.1"/>
    <property type="molecule type" value="Genomic_DNA"/>
</dbReference>
<accession>A0A2V1PC51</accession>
<evidence type="ECO:0000256" key="4">
    <source>
        <dbReference type="RuleBase" id="RU362132"/>
    </source>
</evidence>
<dbReference type="InterPro" id="IPR029061">
    <property type="entry name" value="THDP-binding"/>
</dbReference>
<sequence>MTRHGGEILVDQLKRLGVRRVFSVPGESFLAALDGLHESGITNIVCRQEGGAAMMAEAYGKMTGQPGVCFVTRGPGATNASAGIHIARQDSTPMVMFVGQIARDHRDREAFQEVDYRAMFGGLAKWVAEVDQTERLPEYIARAFSVAVKGRPGPVVLALPEDMLSARVEPPAIRAPLKELAPAHSRTAEDALDWLSRAERPLVVVGGPHWSRDAALDLSGFAETQGVPVALGFRRQDYLDNRHPSYVGDLNVGMNPALADRVRAADALLVIGSRLGDIETQGYTLIDPTDPHCRICHVHADAGEPGRVYQPELAITADAISFVRALSRLPGCGRDWSDWTRAARSDYEAWVTPQETPGDVKLEDVVLWLSDHLPEDAILTNGAGNYAAWLHRYFCFKQHGTQLAPTSGSMGYGFPAAVSASIEYPDRGVICFAGDGCFQMTLNEMSTAMQHGAKPVVIVVNNGRYGTIRMHQEKHYPGRVSGTALANPDFAALARAYGGHGEVVAATADFPAAFERARASGRLSVIELQVDPDALSTTMRLSDLAG</sequence>
<protein>
    <submittedName>
        <fullName evidence="8">Thiamine pyrophosphate-binding protein</fullName>
    </submittedName>
</protein>
<dbReference type="Pfam" id="PF02776">
    <property type="entry name" value="TPP_enzyme_N"/>
    <property type="match status" value="1"/>
</dbReference>
<dbReference type="InterPro" id="IPR011766">
    <property type="entry name" value="TPP_enzyme_TPP-bd"/>
</dbReference>
<dbReference type="CDD" id="cd00568">
    <property type="entry name" value="TPP_enzymes"/>
    <property type="match status" value="1"/>
</dbReference>
<dbReference type="InterPro" id="IPR045229">
    <property type="entry name" value="TPP_enz"/>
</dbReference>
<proteinExistence type="inferred from homology"/>
<feature type="domain" description="Thiamine pyrophosphate enzyme N-terminal TPP-binding" evidence="7">
    <location>
        <begin position="4"/>
        <end position="118"/>
    </location>
</feature>
<dbReference type="GO" id="GO:0003984">
    <property type="term" value="F:acetolactate synthase activity"/>
    <property type="evidence" value="ECO:0007669"/>
    <property type="project" value="TreeGrafter"/>
</dbReference>
<dbReference type="GO" id="GO:0000287">
    <property type="term" value="F:magnesium ion binding"/>
    <property type="evidence" value="ECO:0007669"/>
    <property type="project" value="InterPro"/>
</dbReference>
<dbReference type="InterPro" id="IPR029035">
    <property type="entry name" value="DHS-like_NAD/FAD-binding_dom"/>
</dbReference>
<feature type="domain" description="Thiamine pyrophosphate enzyme TPP-binding" evidence="6">
    <location>
        <begin position="382"/>
        <end position="527"/>
    </location>
</feature>
<dbReference type="GO" id="GO:0030976">
    <property type="term" value="F:thiamine pyrophosphate binding"/>
    <property type="evidence" value="ECO:0007669"/>
    <property type="project" value="InterPro"/>
</dbReference>
<dbReference type="GO" id="GO:0009097">
    <property type="term" value="P:isoleucine biosynthetic process"/>
    <property type="evidence" value="ECO:0007669"/>
    <property type="project" value="TreeGrafter"/>
</dbReference>
<evidence type="ECO:0000313" key="9">
    <source>
        <dbReference type="Proteomes" id="UP000245293"/>
    </source>
</evidence>
<keyword evidence="9" id="KW-1185">Reference proteome</keyword>
<dbReference type="CDD" id="cd07035">
    <property type="entry name" value="TPP_PYR_POX_like"/>
    <property type="match status" value="1"/>
</dbReference>
<dbReference type="AlphaFoldDB" id="A0A2V1PC51"/>
<dbReference type="Pfam" id="PF00205">
    <property type="entry name" value="TPP_enzyme_M"/>
    <property type="match status" value="1"/>
</dbReference>
<dbReference type="GO" id="GO:0005948">
    <property type="term" value="C:acetolactate synthase complex"/>
    <property type="evidence" value="ECO:0007669"/>
    <property type="project" value="TreeGrafter"/>
</dbReference>
<dbReference type="PANTHER" id="PTHR18968">
    <property type="entry name" value="THIAMINE PYROPHOSPHATE ENZYMES"/>
    <property type="match status" value="1"/>
</dbReference>
<keyword evidence="3 4" id="KW-0786">Thiamine pyrophosphate</keyword>
<comment type="caution">
    <text evidence="8">The sequence shown here is derived from an EMBL/GenBank/DDBJ whole genome shotgun (WGS) entry which is preliminary data.</text>
</comment>
<organism evidence="8 9">
    <name type="scientific">Salibaculum griseiflavum</name>
    <dbReference type="NCBI Taxonomy" id="1914409"/>
    <lineage>
        <taxon>Bacteria</taxon>
        <taxon>Pseudomonadati</taxon>
        <taxon>Pseudomonadota</taxon>
        <taxon>Alphaproteobacteria</taxon>
        <taxon>Rhodobacterales</taxon>
        <taxon>Roseobacteraceae</taxon>
        <taxon>Salibaculum</taxon>
    </lineage>
</organism>
<evidence type="ECO:0000259" key="5">
    <source>
        <dbReference type="Pfam" id="PF00205"/>
    </source>
</evidence>
<gene>
    <name evidence="8" type="ORF">DFK10_00780</name>
</gene>
<name>A0A2V1PC51_9RHOB</name>
<dbReference type="GO" id="GO:0009099">
    <property type="term" value="P:L-valine biosynthetic process"/>
    <property type="evidence" value="ECO:0007669"/>
    <property type="project" value="TreeGrafter"/>
</dbReference>
<dbReference type="RefSeq" id="WP_109385588.1">
    <property type="nucleotide sequence ID" value="NZ_QETF01000001.1"/>
</dbReference>
<dbReference type="Gene3D" id="3.40.50.1220">
    <property type="entry name" value="TPP-binding domain"/>
    <property type="match status" value="1"/>
</dbReference>
<evidence type="ECO:0000259" key="6">
    <source>
        <dbReference type="Pfam" id="PF02775"/>
    </source>
</evidence>
<dbReference type="FunFam" id="3.40.50.970:FF:000007">
    <property type="entry name" value="Acetolactate synthase"/>
    <property type="match status" value="1"/>
</dbReference>
<dbReference type="SUPFAM" id="SSF52467">
    <property type="entry name" value="DHS-like NAD/FAD-binding domain"/>
    <property type="match status" value="1"/>
</dbReference>
<evidence type="ECO:0000259" key="7">
    <source>
        <dbReference type="Pfam" id="PF02776"/>
    </source>
</evidence>
<dbReference type="InterPro" id="IPR012000">
    <property type="entry name" value="Thiamin_PyroP_enz_cen_dom"/>
</dbReference>
<dbReference type="InterPro" id="IPR000399">
    <property type="entry name" value="TPP-bd_CS"/>
</dbReference>
<dbReference type="OrthoDB" id="4494979at2"/>
<dbReference type="PROSITE" id="PS00187">
    <property type="entry name" value="TPP_ENZYMES"/>
    <property type="match status" value="1"/>
</dbReference>
<dbReference type="Proteomes" id="UP000245293">
    <property type="component" value="Unassembled WGS sequence"/>
</dbReference>
<dbReference type="Pfam" id="PF02775">
    <property type="entry name" value="TPP_enzyme_C"/>
    <property type="match status" value="1"/>
</dbReference>
<dbReference type="NCBIfam" id="NF006052">
    <property type="entry name" value="PRK08199.1"/>
    <property type="match status" value="1"/>
</dbReference>
<evidence type="ECO:0000313" key="8">
    <source>
        <dbReference type="EMBL" id="PWG18492.1"/>
    </source>
</evidence>
<dbReference type="InterPro" id="IPR012001">
    <property type="entry name" value="Thiamin_PyroP_enz_TPP-bd_dom"/>
</dbReference>
<dbReference type="GO" id="GO:0050660">
    <property type="term" value="F:flavin adenine dinucleotide binding"/>
    <property type="evidence" value="ECO:0007669"/>
    <property type="project" value="TreeGrafter"/>
</dbReference>
<evidence type="ECO:0000256" key="2">
    <source>
        <dbReference type="ARBA" id="ARBA00022679"/>
    </source>
</evidence>
<dbReference type="PANTHER" id="PTHR18968:SF120">
    <property type="entry name" value="ACETOLACTATE SYNTHASE LARGE SUBUNIT"/>
    <property type="match status" value="1"/>
</dbReference>
<dbReference type="SUPFAM" id="SSF52518">
    <property type="entry name" value="Thiamin diphosphate-binding fold (THDP-binding)"/>
    <property type="match status" value="2"/>
</dbReference>
<feature type="domain" description="Thiamine pyrophosphate enzyme central" evidence="5">
    <location>
        <begin position="189"/>
        <end position="326"/>
    </location>
</feature>
<evidence type="ECO:0000256" key="3">
    <source>
        <dbReference type="ARBA" id="ARBA00023052"/>
    </source>
</evidence>
<dbReference type="Gene3D" id="3.40.50.970">
    <property type="match status" value="2"/>
</dbReference>
<evidence type="ECO:0000256" key="1">
    <source>
        <dbReference type="ARBA" id="ARBA00007812"/>
    </source>
</evidence>
<reference evidence="9" key="1">
    <citation type="submission" date="2018-05" db="EMBL/GenBank/DDBJ databases">
        <authorList>
            <person name="Du Z."/>
            <person name="Wang X."/>
        </authorList>
    </citation>
    <scope>NUCLEOTIDE SEQUENCE [LARGE SCALE GENOMIC DNA]</scope>
    <source>
        <strain evidence="9">WDS4C29</strain>
    </source>
</reference>
<comment type="similarity">
    <text evidence="1 4">Belongs to the TPP enzyme family.</text>
</comment>